<protein>
    <submittedName>
        <fullName evidence="2">Uncharacterized protein</fullName>
    </submittedName>
</protein>
<evidence type="ECO:0000313" key="2">
    <source>
        <dbReference type="EMBL" id="KAJ7203874.1"/>
    </source>
</evidence>
<feature type="transmembrane region" description="Helical" evidence="1">
    <location>
        <begin position="43"/>
        <end position="61"/>
    </location>
</feature>
<keyword evidence="1" id="KW-1133">Transmembrane helix</keyword>
<feature type="transmembrane region" description="Helical" evidence="1">
    <location>
        <begin position="12"/>
        <end position="31"/>
    </location>
</feature>
<dbReference type="EMBL" id="JARJCW010000049">
    <property type="protein sequence ID" value="KAJ7203874.1"/>
    <property type="molecule type" value="Genomic_DNA"/>
</dbReference>
<evidence type="ECO:0000256" key="1">
    <source>
        <dbReference type="SAM" id="Phobius"/>
    </source>
</evidence>
<comment type="caution">
    <text evidence="2">The sequence shown here is derived from an EMBL/GenBank/DDBJ whole genome shotgun (WGS) entry which is preliminary data.</text>
</comment>
<keyword evidence="3" id="KW-1185">Reference proteome</keyword>
<reference evidence="2" key="1">
    <citation type="submission" date="2023-03" db="EMBL/GenBank/DDBJ databases">
        <title>Massive genome expansion in bonnet fungi (Mycena s.s.) driven by repeated elements and novel gene families across ecological guilds.</title>
        <authorList>
            <consortium name="Lawrence Berkeley National Laboratory"/>
            <person name="Harder C.B."/>
            <person name="Miyauchi S."/>
            <person name="Viragh M."/>
            <person name="Kuo A."/>
            <person name="Thoen E."/>
            <person name="Andreopoulos B."/>
            <person name="Lu D."/>
            <person name="Skrede I."/>
            <person name="Drula E."/>
            <person name="Henrissat B."/>
            <person name="Morin E."/>
            <person name="Kohler A."/>
            <person name="Barry K."/>
            <person name="LaButti K."/>
            <person name="Morin E."/>
            <person name="Salamov A."/>
            <person name="Lipzen A."/>
            <person name="Mereny Z."/>
            <person name="Hegedus B."/>
            <person name="Baldrian P."/>
            <person name="Stursova M."/>
            <person name="Weitz H."/>
            <person name="Taylor A."/>
            <person name="Grigoriev I.V."/>
            <person name="Nagy L.G."/>
            <person name="Martin F."/>
            <person name="Kauserud H."/>
        </authorList>
    </citation>
    <scope>NUCLEOTIDE SEQUENCE</scope>
    <source>
        <strain evidence="2">9144</strain>
    </source>
</reference>
<organism evidence="2 3">
    <name type="scientific">Mycena pura</name>
    <dbReference type="NCBI Taxonomy" id="153505"/>
    <lineage>
        <taxon>Eukaryota</taxon>
        <taxon>Fungi</taxon>
        <taxon>Dikarya</taxon>
        <taxon>Basidiomycota</taxon>
        <taxon>Agaricomycotina</taxon>
        <taxon>Agaricomycetes</taxon>
        <taxon>Agaricomycetidae</taxon>
        <taxon>Agaricales</taxon>
        <taxon>Marasmiineae</taxon>
        <taxon>Mycenaceae</taxon>
        <taxon>Mycena</taxon>
    </lineage>
</organism>
<name>A0AAD6Y7P5_9AGAR</name>
<proteinExistence type="predicted"/>
<keyword evidence="1" id="KW-0472">Membrane</keyword>
<dbReference type="Proteomes" id="UP001219525">
    <property type="component" value="Unassembled WGS sequence"/>
</dbReference>
<accession>A0AAD6Y7P5</accession>
<evidence type="ECO:0000313" key="3">
    <source>
        <dbReference type="Proteomes" id="UP001219525"/>
    </source>
</evidence>
<dbReference type="AlphaFoldDB" id="A0AAD6Y7P5"/>
<keyword evidence="1" id="KW-0812">Transmembrane</keyword>
<gene>
    <name evidence="2" type="ORF">GGX14DRAFT_398624</name>
</gene>
<sequence length="146" mass="16107">MPLADTLDPTQYNLAWTGTIVATGLALMFYGGWTFYRSFARPHLIGSAGIYINLFILAIPFSSPAKTARKKIVLQILHIVDSDLRLRRPSRSDKYFASAAPAGVATAISVKVTEVQMLAYGQTRRGLVMHSTRLAVSKAQPYGRIY</sequence>